<accession>A0A561WW92</accession>
<dbReference type="Proteomes" id="UP000319927">
    <property type="component" value="Unassembled WGS sequence"/>
</dbReference>
<dbReference type="EMBL" id="VIXA01000001">
    <property type="protein sequence ID" value="TWG28134.1"/>
    <property type="molecule type" value="Genomic_DNA"/>
</dbReference>
<dbReference type="InterPro" id="IPR052934">
    <property type="entry name" value="Methyl-DNA_Rec/Restrict_Enz"/>
</dbReference>
<reference evidence="2 3" key="1">
    <citation type="submission" date="2019-06" db="EMBL/GenBank/DDBJ databases">
        <title>Sequencing the genomes of 1000 actinobacteria strains.</title>
        <authorList>
            <person name="Klenk H.-P."/>
        </authorList>
    </citation>
    <scope>NUCLEOTIDE SEQUENCE [LARGE SCALE GENOMIC DNA]</scope>
    <source>
        <strain evidence="2 3">DSM 102131</strain>
    </source>
</reference>
<evidence type="ECO:0000259" key="1">
    <source>
        <dbReference type="SMART" id="SM00382"/>
    </source>
</evidence>
<dbReference type="PANTHER" id="PTHR37291:SF1">
    <property type="entry name" value="TYPE IV METHYL-DIRECTED RESTRICTION ENZYME ECOKMCRB SUBUNIT"/>
    <property type="match status" value="1"/>
</dbReference>
<dbReference type="SUPFAM" id="SSF52540">
    <property type="entry name" value="P-loop containing nucleoside triphosphate hydrolases"/>
    <property type="match status" value="1"/>
</dbReference>
<proteinExistence type="predicted"/>
<comment type="caution">
    <text evidence="2">The sequence shown here is derived from an EMBL/GenBank/DDBJ whole genome shotgun (WGS) entry which is preliminary data.</text>
</comment>
<dbReference type="InterPro" id="IPR003593">
    <property type="entry name" value="AAA+_ATPase"/>
</dbReference>
<dbReference type="Gene3D" id="3.40.50.300">
    <property type="entry name" value="P-loop containing nucleotide triphosphate hydrolases"/>
    <property type="match status" value="1"/>
</dbReference>
<keyword evidence="3" id="KW-1185">Reference proteome</keyword>
<name>A0A561WW92_9ACTN</name>
<dbReference type="GO" id="GO:0016887">
    <property type="term" value="F:ATP hydrolysis activity"/>
    <property type="evidence" value="ECO:0007669"/>
    <property type="project" value="InterPro"/>
</dbReference>
<evidence type="ECO:0000313" key="2">
    <source>
        <dbReference type="EMBL" id="TWG28134.1"/>
    </source>
</evidence>
<sequence>MQQLFRAYNERPDEGSDAFLVKLQRQLDDASDEVKLLVAELLTLQALPLSNLTPVTKRRRVEAVLAWMRTPAIVPEPVLAAFQQRTWNGGTGAHTMLWKWLADAVEFLLAWWALPEQQRALALSDPWVWQEIVYQRKLMPSLREALLYLAFPTHFLPIVNVAHKRAIRDAFAPGAAVTPTQDLNRDLFHITTQVQKQVGEQRVDFYRPPFASQWKPPPQGRRAWLVRSRASEDVLNQWKSNQVVSLAATRIGQVPAGSERPAVRSAVEAGFGHLDYAGRLVLATEYHAFLSMMNVEDIVATVVNDELHLGVIDGAPDYVFDGDDLLLVRPVQWVAIDPVPVDTLPAPLPAELDQQGLVVDLTGALEALTGLIEEVVEPAGVEADGISRGSQAPHTVSAWPPATGDLADRLNLPQEWLQKLLDLWQERSQVVLFGPPGTGKTFIAQAVARHIAERDAIRLVQFHPSYAYEDFFEGFRPVEGADGAAVGFAKVPGPLREIAAAAKENPSKPHVLIIDEINRANLAKVFGELYFLLEYRQATVRLQYSPAEAFNLPPNVLLLGTMNTADRSIALVDAAIRRRFAFVELHPDEEPVSSVLHAWLKKQGKADDERPALLGALNAAIGTADHDFKIGPSYFMRPTAEHVDGLTRIWDHDLLPLLEEHYAGRLSRTAVRSRFGLSAIRTAIATQRAPIRRVGDDTEAARVTVPAQNADVSGSPA</sequence>
<dbReference type="GO" id="GO:0005524">
    <property type="term" value="F:ATP binding"/>
    <property type="evidence" value="ECO:0007669"/>
    <property type="project" value="InterPro"/>
</dbReference>
<dbReference type="InterPro" id="IPR027417">
    <property type="entry name" value="P-loop_NTPase"/>
</dbReference>
<dbReference type="SMART" id="SM00382">
    <property type="entry name" value="AAA"/>
    <property type="match status" value="1"/>
</dbReference>
<feature type="domain" description="AAA+ ATPase" evidence="1">
    <location>
        <begin position="426"/>
        <end position="590"/>
    </location>
</feature>
<protein>
    <submittedName>
        <fullName evidence="2">5-methylcytosine-specific restriction protein B</fullName>
    </submittedName>
</protein>
<gene>
    <name evidence="2" type="ORF">FHX75_111285</name>
</gene>
<dbReference type="InterPro" id="IPR011704">
    <property type="entry name" value="ATPase_dyneun-rel_AAA"/>
</dbReference>
<dbReference type="Pfam" id="PF07728">
    <property type="entry name" value="AAA_5"/>
    <property type="match status" value="1"/>
</dbReference>
<dbReference type="CDD" id="cd00009">
    <property type="entry name" value="AAA"/>
    <property type="match status" value="1"/>
</dbReference>
<organism evidence="2 3">
    <name type="scientific">Micromonospora palomenae</name>
    <dbReference type="NCBI Taxonomy" id="1461247"/>
    <lineage>
        <taxon>Bacteria</taxon>
        <taxon>Bacillati</taxon>
        <taxon>Actinomycetota</taxon>
        <taxon>Actinomycetes</taxon>
        <taxon>Micromonosporales</taxon>
        <taxon>Micromonosporaceae</taxon>
        <taxon>Micromonospora</taxon>
    </lineage>
</organism>
<dbReference type="AlphaFoldDB" id="A0A561WW92"/>
<evidence type="ECO:0000313" key="3">
    <source>
        <dbReference type="Proteomes" id="UP000319927"/>
    </source>
</evidence>
<dbReference type="PANTHER" id="PTHR37291">
    <property type="entry name" value="5-METHYLCYTOSINE-SPECIFIC RESTRICTION ENZYME B"/>
    <property type="match status" value="1"/>
</dbReference>